<dbReference type="GO" id="GO:0005886">
    <property type="term" value="C:plasma membrane"/>
    <property type="evidence" value="ECO:0007669"/>
    <property type="project" value="UniProtKB-SubCell"/>
</dbReference>
<evidence type="ECO:0000313" key="11">
    <source>
        <dbReference type="EMBL" id="SMX43567.1"/>
    </source>
</evidence>
<evidence type="ECO:0000256" key="5">
    <source>
        <dbReference type="ARBA" id="ARBA00022989"/>
    </source>
</evidence>
<feature type="domain" description="Anti-sigma K factor RskA C-terminal" evidence="10">
    <location>
        <begin position="100"/>
        <end position="210"/>
    </location>
</feature>
<organism evidence="11 12">
    <name type="scientific">Maliponia aquimaris</name>
    <dbReference type="NCBI Taxonomy" id="1673631"/>
    <lineage>
        <taxon>Bacteria</taxon>
        <taxon>Pseudomonadati</taxon>
        <taxon>Pseudomonadota</taxon>
        <taxon>Alphaproteobacteria</taxon>
        <taxon>Rhodobacterales</taxon>
        <taxon>Paracoccaceae</taxon>
        <taxon>Maliponia</taxon>
    </lineage>
</organism>
<proteinExistence type="predicted"/>
<evidence type="ECO:0000256" key="7">
    <source>
        <dbReference type="ARBA" id="ARBA00029829"/>
    </source>
</evidence>
<evidence type="ECO:0000256" key="3">
    <source>
        <dbReference type="ARBA" id="ARBA00022475"/>
    </source>
</evidence>
<evidence type="ECO:0000256" key="8">
    <source>
        <dbReference type="ARBA" id="ARBA00030803"/>
    </source>
</evidence>
<protein>
    <recommendedName>
        <fullName evidence="8">Regulator of SigK</fullName>
    </recommendedName>
    <alternativeName>
        <fullName evidence="7">Sigma-K anti-sigma factor RskA</fullName>
    </alternativeName>
</protein>
<dbReference type="GO" id="GO:0016989">
    <property type="term" value="F:sigma factor antagonist activity"/>
    <property type="evidence" value="ECO:0007669"/>
    <property type="project" value="TreeGrafter"/>
</dbReference>
<dbReference type="AlphaFoldDB" id="A0A238KLR3"/>
<dbReference type="Gene3D" id="1.10.10.1320">
    <property type="entry name" value="Anti-sigma factor, zinc-finger domain"/>
    <property type="match status" value="1"/>
</dbReference>
<dbReference type="InterPro" id="IPR041916">
    <property type="entry name" value="Anti_sigma_zinc_sf"/>
</dbReference>
<evidence type="ECO:0000256" key="6">
    <source>
        <dbReference type="ARBA" id="ARBA00023136"/>
    </source>
</evidence>
<sequence length="226" mass="23559">MKRSRDRDLPGGWEAGAAEYALGLMPREEIAGFEARLAAEPDLQQDVAAWTEYFACFVDAIAEETPPPQVLRRIEARVFGPVEKTSVIKQVLPYFVGAVAGAAIAWLVFATGLLDPAQPVLGADLVAAAGDLALTAALNPETGVLVVARTAGEVGEGRVLELWLSPETGAAVSLALLRTEETLVALPPALSDGLEGARLLVTEEPAGGAPDGMPGAVRAEGRLVAR</sequence>
<feature type="transmembrane region" description="Helical" evidence="9">
    <location>
        <begin position="91"/>
        <end position="114"/>
    </location>
</feature>
<dbReference type="Proteomes" id="UP000207598">
    <property type="component" value="Unassembled WGS sequence"/>
</dbReference>
<gene>
    <name evidence="11" type="ORF">MAA8898_02858</name>
</gene>
<dbReference type="GO" id="GO:0006417">
    <property type="term" value="P:regulation of translation"/>
    <property type="evidence" value="ECO:0007669"/>
    <property type="project" value="TreeGrafter"/>
</dbReference>
<dbReference type="OrthoDB" id="9816387at2"/>
<dbReference type="EMBL" id="FXYF01000007">
    <property type="protein sequence ID" value="SMX43567.1"/>
    <property type="molecule type" value="Genomic_DNA"/>
</dbReference>
<dbReference type="Pfam" id="PF10099">
    <property type="entry name" value="RskA_C"/>
    <property type="match status" value="1"/>
</dbReference>
<keyword evidence="4 9" id="KW-0812">Transmembrane</keyword>
<comment type="subcellular location">
    <subcellularLocation>
        <location evidence="2">Cell membrane</location>
    </subcellularLocation>
    <subcellularLocation>
        <location evidence="1">Membrane</location>
        <topology evidence="1">Single-pass membrane protein</topology>
    </subcellularLocation>
</comment>
<dbReference type="RefSeq" id="WP_094021676.1">
    <property type="nucleotide sequence ID" value="NZ_FXYF01000007.1"/>
</dbReference>
<evidence type="ECO:0000259" key="10">
    <source>
        <dbReference type="Pfam" id="PF10099"/>
    </source>
</evidence>
<evidence type="ECO:0000256" key="1">
    <source>
        <dbReference type="ARBA" id="ARBA00004167"/>
    </source>
</evidence>
<keyword evidence="6 9" id="KW-0472">Membrane</keyword>
<evidence type="ECO:0000313" key="12">
    <source>
        <dbReference type="Proteomes" id="UP000207598"/>
    </source>
</evidence>
<dbReference type="InterPro" id="IPR018764">
    <property type="entry name" value="RskA_C"/>
</dbReference>
<dbReference type="PANTHER" id="PTHR37461:SF1">
    <property type="entry name" value="ANTI-SIGMA-K FACTOR RSKA"/>
    <property type="match status" value="1"/>
</dbReference>
<evidence type="ECO:0000256" key="4">
    <source>
        <dbReference type="ARBA" id="ARBA00022692"/>
    </source>
</evidence>
<name>A0A238KLR3_9RHOB</name>
<keyword evidence="5 9" id="KW-1133">Transmembrane helix</keyword>
<accession>A0A238KLR3</accession>
<dbReference type="PANTHER" id="PTHR37461">
    <property type="entry name" value="ANTI-SIGMA-K FACTOR RSKA"/>
    <property type="match status" value="1"/>
</dbReference>
<reference evidence="11 12" key="1">
    <citation type="submission" date="2017-05" db="EMBL/GenBank/DDBJ databases">
        <authorList>
            <person name="Song R."/>
            <person name="Chenine A.L."/>
            <person name="Ruprecht R.M."/>
        </authorList>
    </citation>
    <scope>NUCLEOTIDE SEQUENCE [LARGE SCALE GENOMIC DNA]</scope>
    <source>
        <strain evidence="11 12">CECT 8898</strain>
    </source>
</reference>
<evidence type="ECO:0000256" key="2">
    <source>
        <dbReference type="ARBA" id="ARBA00004236"/>
    </source>
</evidence>
<keyword evidence="12" id="KW-1185">Reference proteome</keyword>
<dbReference type="InterPro" id="IPR051474">
    <property type="entry name" value="Anti-sigma-K/W_factor"/>
</dbReference>
<keyword evidence="3" id="KW-1003">Cell membrane</keyword>
<evidence type="ECO:0000256" key="9">
    <source>
        <dbReference type="SAM" id="Phobius"/>
    </source>
</evidence>